<dbReference type="InterPro" id="IPR020904">
    <property type="entry name" value="Sc_DH/Rdtase_CS"/>
</dbReference>
<dbReference type="GO" id="GO:0008206">
    <property type="term" value="P:bile acid metabolic process"/>
    <property type="evidence" value="ECO:0007669"/>
    <property type="project" value="UniProtKB-ARBA"/>
</dbReference>
<dbReference type="Gene3D" id="3.40.50.720">
    <property type="entry name" value="NAD(P)-binding Rossmann-like Domain"/>
    <property type="match status" value="1"/>
</dbReference>
<dbReference type="NCBIfam" id="NF005214">
    <property type="entry name" value="PRK06701.1"/>
    <property type="match status" value="1"/>
</dbReference>
<evidence type="ECO:0000256" key="2">
    <source>
        <dbReference type="ARBA" id="ARBA00023002"/>
    </source>
</evidence>
<gene>
    <name evidence="3" type="ORF">NE398_07490</name>
</gene>
<dbReference type="EMBL" id="JAMRYU010000006">
    <property type="protein sequence ID" value="MDC4240004.1"/>
    <property type="molecule type" value="Genomic_DNA"/>
</dbReference>
<keyword evidence="4" id="KW-1185">Reference proteome</keyword>
<dbReference type="FunFam" id="3.40.50.720:FF:000084">
    <property type="entry name" value="Short-chain dehydrogenase reductase"/>
    <property type="match status" value="1"/>
</dbReference>
<evidence type="ECO:0000256" key="1">
    <source>
        <dbReference type="ARBA" id="ARBA00006484"/>
    </source>
</evidence>
<dbReference type="PROSITE" id="PS00061">
    <property type="entry name" value="ADH_SHORT"/>
    <property type="match status" value="1"/>
</dbReference>
<comment type="caution">
    <text evidence="3">The sequence shown here is derived from an EMBL/GenBank/DDBJ whole genome shotgun (WGS) entry which is preliminary data.</text>
</comment>
<proteinExistence type="inferred from homology"/>
<dbReference type="RefSeq" id="WP_097033300.1">
    <property type="nucleotide sequence ID" value="NZ_CAJMCA010000273.1"/>
</dbReference>
<protein>
    <submittedName>
        <fullName evidence="3">SDR family oxidoreductase</fullName>
    </submittedName>
</protein>
<dbReference type="PRINTS" id="PR00080">
    <property type="entry name" value="SDRFAMILY"/>
</dbReference>
<dbReference type="PANTHER" id="PTHR48107">
    <property type="entry name" value="NADPH-DEPENDENT ALDEHYDE REDUCTASE-LIKE PROTEIN, CHLOROPLASTIC-RELATED"/>
    <property type="match status" value="1"/>
</dbReference>
<name>A0A9X3XLV1_9CLOT</name>
<evidence type="ECO:0000313" key="4">
    <source>
        <dbReference type="Proteomes" id="UP001141183"/>
    </source>
</evidence>
<dbReference type="GO" id="GO:0016614">
    <property type="term" value="F:oxidoreductase activity, acting on CH-OH group of donors"/>
    <property type="evidence" value="ECO:0007669"/>
    <property type="project" value="UniProtKB-ARBA"/>
</dbReference>
<keyword evidence="2" id="KW-0560">Oxidoreductase</keyword>
<dbReference type="InterPro" id="IPR036291">
    <property type="entry name" value="NAD(P)-bd_dom_sf"/>
</dbReference>
<dbReference type="AlphaFoldDB" id="A0A9X3XLV1"/>
<comment type="similarity">
    <text evidence="1">Belongs to the short-chain dehydrogenases/reductases (SDR) family.</text>
</comment>
<dbReference type="InterPro" id="IPR002347">
    <property type="entry name" value="SDR_fam"/>
</dbReference>
<dbReference type="SUPFAM" id="SSF51735">
    <property type="entry name" value="NAD(P)-binding Rossmann-fold domains"/>
    <property type="match status" value="1"/>
</dbReference>
<dbReference type="Pfam" id="PF13561">
    <property type="entry name" value="adh_short_C2"/>
    <property type="match status" value="1"/>
</dbReference>
<reference evidence="3" key="1">
    <citation type="submission" date="2022-05" db="EMBL/GenBank/DDBJ databases">
        <title>Draft genome sequence of Clostridium tertium strain CP3 isolated from Peru.</title>
        <authorList>
            <person name="Hurtado R."/>
            <person name="Lima L."/>
            <person name="Sousa T."/>
            <person name="Jaiswal A.K."/>
            <person name="Tiwari S."/>
            <person name="Maturrano L."/>
            <person name="Brenig B."/>
            <person name="Azevedo V."/>
        </authorList>
    </citation>
    <scope>NUCLEOTIDE SEQUENCE</scope>
    <source>
        <strain evidence="3">CP3</strain>
    </source>
</reference>
<organism evidence="3 4">
    <name type="scientific">Clostridium tertium</name>
    <dbReference type="NCBI Taxonomy" id="1559"/>
    <lineage>
        <taxon>Bacteria</taxon>
        <taxon>Bacillati</taxon>
        <taxon>Bacillota</taxon>
        <taxon>Clostridia</taxon>
        <taxon>Eubacteriales</taxon>
        <taxon>Clostridiaceae</taxon>
        <taxon>Clostridium</taxon>
    </lineage>
</organism>
<dbReference type="PANTHER" id="PTHR48107:SF16">
    <property type="entry name" value="NADPH-DEPENDENT ALDEHYDE REDUCTASE 1, CHLOROPLASTIC"/>
    <property type="match status" value="1"/>
</dbReference>
<accession>A0A9X3XLV1</accession>
<sequence length="288" mass="31178">MNNNYPTQFPAQHQNVQPGIEENMNPKPIFKSETCKEGSNKLKDKVAIITGGDSGIGRAVALAYAKEGAKTAIIYLNEHQDAEITKKLIEDMNGECILISGDIGDENFCISAVNSVISKFNKINILVNNSAEQHVCNTLTDITKEQFERTFKTNVFGAFFITKEVLKHLNIGDCIINTTSITAYHGHKTLIDYSMTKGALTSFTRSLALNLADKGIRVNAVAPGPVWTPLIPASFAESDVASFGTTSPMKRAAQPVELGESYVFLASEGASYITGETIHVNGGEIVNS</sequence>
<dbReference type="PRINTS" id="PR00081">
    <property type="entry name" value="GDHRDH"/>
</dbReference>
<dbReference type="Proteomes" id="UP001141183">
    <property type="component" value="Unassembled WGS sequence"/>
</dbReference>
<evidence type="ECO:0000313" key="3">
    <source>
        <dbReference type="EMBL" id="MDC4240004.1"/>
    </source>
</evidence>